<dbReference type="GO" id="GO:0010088">
    <property type="term" value="P:phloem development"/>
    <property type="evidence" value="ECO:0007669"/>
    <property type="project" value="InterPro"/>
</dbReference>
<sequence>MKCHSLHYSVILQSYVIQYIKKEWHLEEKEAMEGEKLICLCGGDDLGWIANFISKAKKVIKGDGIILELIHVGAKRVENIEGNQIKYWADLQEIRQFRARLNSIMHSIMQPHLSINKNIMNDVMTLLGAQGSGQGWTVLGQFGSGYVTAVNGNIMMESLDRIQTQTDITVENFFPTLVNVIQVVTPVVPKHCYHIITYSTSGIKGKDMYCVCCRGRMQKYTMYKCCVE</sequence>
<feature type="domain" description="Sieve element occlusion C-terminal" evidence="1">
    <location>
        <begin position="30"/>
        <end position="226"/>
    </location>
</feature>
<dbReference type="InterPro" id="IPR027944">
    <property type="entry name" value="SEO_C"/>
</dbReference>
<dbReference type="Pfam" id="PF14577">
    <property type="entry name" value="SEO_C"/>
    <property type="match status" value="1"/>
</dbReference>
<dbReference type="InterPro" id="IPR039299">
    <property type="entry name" value="SEOA"/>
</dbReference>
<protein>
    <submittedName>
        <fullName evidence="2">Protein SIEVE ELEMENT OCCLUSION B-like protein</fullName>
    </submittedName>
</protein>
<gene>
    <name evidence="2" type="ORF">CKAN_00272600</name>
</gene>
<evidence type="ECO:0000259" key="1">
    <source>
        <dbReference type="Pfam" id="PF14577"/>
    </source>
</evidence>
<evidence type="ECO:0000313" key="3">
    <source>
        <dbReference type="Proteomes" id="UP000283530"/>
    </source>
</evidence>
<accession>A0A3S3MT84</accession>
<dbReference type="Proteomes" id="UP000283530">
    <property type="component" value="Unassembled WGS sequence"/>
</dbReference>
<dbReference type="EMBL" id="QPKB01000001">
    <property type="protein sequence ID" value="RWR74399.1"/>
    <property type="molecule type" value="Genomic_DNA"/>
</dbReference>
<keyword evidence="3" id="KW-1185">Reference proteome</keyword>
<dbReference type="AlphaFoldDB" id="A0A3S3MT84"/>
<name>A0A3S3MT84_9MAGN</name>
<reference evidence="2 3" key="1">
    <citation type="journal article" date="2019" name="Nat. Plants">
        <title>Stout camphor tree genome fills gaps in understanding of flowering plant genome evolution.</title>
        <authorList>
            <person name="Chaw S.M."/>
            <person name="Liu Y.C."/>
            <person name="Wu Y.W."/>
            <person name="Wang H.Y."/>
            <person name="Lin C.I."/>
            <person name="Wu C.S."/>
            <person name="Ke H.M."/>
            <person name="Chang L.Y."/>
            <person name="Hsu C.Y."/>
            <person name="Yang H.T."/>
            <person name="Sudianto E."/>
            <person name="Hsu M.H."/>
            <person name="Wu K.P."/>
            <person name="Wang L.N."/>
            <person name="Leebens-Mack J.H."/>
            <person name="Tsai I.J."/>
        </authorList>
    </citation>
    <scope>NUCLEOTIDE SEQUENCE [LARGE SCALE GENOMIC DNA]</scope>
    <source>
        <strain evidence="3">cv. Chaw 1501</strain>
        <tissue evidence="2">Young leaves</tissue>
    </source>
</reference>
<evidence type="ECO:0000313" key="2">
    <source>
        <dbReference type="EMBL" id="RWR74399.1"/>
    </source>
</evidence>
<dbReference type="STRING" id="337451.A0A3S3MT84"/>
<organism evidence="2 3">
    <name type="scientific">Cinnamomum micranthum f. kanehirae</name>
    <dbReference type="NCBI Taxonomy" id="337451"/>
    <lineage>
        <taxon>Eukaryota</taxon>
        <taxon>Viridiplantae</taxon>
        <taxon>Streptophyta</taxon>
        <taxon>Embryophyta</taxon>
        <taxon>Tracheophyta</taxon>
        <taxon>Spermatophyta</taxon>
        <taxon>Magnoliopsida</taxon>
        <taxon>Magnoliidae</taxon>
        <taxon>Laurales</taxon>
        <taxon>Lauraceae</taxon>
        <taxon>Cinnamomum</taxon>
    </lineage>
</organism>
<dbReference type="PANTHER" id="PTHR33232:SF20">
    <property type="entry name" value="PROTEIN SIEVE ELEMENT OCCLUSION B-LIKE"/>
    <property type="match status" value="1"/>
</dbReference>
<dbReference type="PANTHER" id="PTHR33232">
    <property type="entry name" value="PROTEIN SIEVE ELEMENT OCCLUSION B-LIKE"/>
    <property type="match status" value="1"/>
</dbReference>
<comment type="caution">
    <text evidence="2">The sequence shown here is derived from an EMBL/GenBank/DDBJ whole genome shotgun (WGS) entry which is preliminary data.</text>
</comment>
<proteinExistence type="predicted"/>